<evidence type="ECO:0000313" key="3">
    <source>
        <dbReference type="Proteomes" id="UP000828390"/>
    </source>
</evidence>
<reference evidence="2" key="2">
    <citation type="submission" date="2020-11" db="EMBL/GenBank/DDBJ databases">
        <authorList>
            <person name="McCartney M.A."/>
            <person name="Auch B."/>
            <person name="Kono T."/>
            <person name="Mallez S."/>
            <person name="Becker A."/>
            <person name="Gohl D.M."/>
            <person name="Silverstein K.A.T."/>
            <person name="Koren S."/>
            <person name="Bechman K.B."/>
            <person name="Herman A."/>
            <person name="Abrahante J.E."/>
            <person name="Garbe J."/>
        </authorList>
    </citation>
    <scope>NUCLEOTIDE SEQUENCE</scope>
    <source>
        <strain evidence="2">Duluth1</strain>
        <tissue evidence="2">Whole animal</tissue>
    </source>
</reference>
<sequence>MEHIKTKKQPSGVVVDASSISLSSNRLYRELNEFEKTNQVLGKGNSSLGDIIVLKDIKTGKELAQKTIMISEFRCDEVRCWVALNESGYVPHIYMFRIVNNRVEIHMEILKHAKTLNSIINEHMTTIRQPENIRLVKPFSLYVLDGAIEAISCMYKHDFTHNDMHSGNVMLDSKLKVKIIDFGTACRIRDSDAVTQTKNVKKDIGNVLRIFSGLYTTQEYTSVQDLQDTYHEIKQTEGYMGLSEADRSELFNLIDVALTITHPNDLEWYRMMVKYSLENALPDSELTVDQIRMDVVALLFPEILPMPSPNLGQVGSTNKDDDKANVAGGLTALSNSELRADPLREKAAALRFPETSQTVYMNQDEDTAGVADGSTAAGAADSVIEELRKQFGITVVQ</sequence>
<dbReference type="SUPFAM" id="SSF56112">
    <property type="entry name" value="Protein kinase-like (PK-like)"/>
    <property type="match status" value="1"/>
</dbReference>
<evidence type="ECO:0000313" key="2">
    <source>
        <dbReference type="EMBL" id="KAH3740112.1"/>
    </source>
</evidence>
<feature type="domain" description="Protein kinase" evidence="1">
    <location>
        <begin position="37"/>
        <end position="361"/>
    </location>
</feature>
<dbReference type="InterPro" id="IPR011009">
    <property type="entry name" value="Kinase-like_dom_sf"/>
</dbReference>
<dbReference type="OrthoDB" id="6128227at2759"/>
<dbReference type="PROSITE" id="PS50011">
    <property type="entry name" value="PROTEIN_KINASE_DOM"/>
    <property type="match status" value="1"/>
</dbReference>
<protein>
    <recommendedName>
        <fullName evidence="1">Protein kinase domain-containing protein</fullName>
    </recommendedName>
</protein>
<keyword evidence="3" id="KW-1185">Reference proteome</keyword>
<dbReference type="AlphaFoldDB" id="A0A9D4D8K1"/>
<dbReference type="EMBL" id="JAIWYP010000011">
    <property type="protein sequence ID" value="KAH3740112.1"/>
    <property type="molecule type" value="Genomic_DNA"/>
</dbReference>
<gene>
    <name evidence="2" type="ORF">DPMN_046807</name>
</gene>
<dbReference type="PANTHER" id="PTHR48015:SF23">
    <property type="entry name" value="SERINE_THREONINE-PROTEIN KINASE 3"/>
    <property type="match status" value="1"/>
</dbReference>
<dbReference type="Gene3D" id="3.30.200.20">
    <property type="entry name" value="Phosphorylase Kinase, domain 1"/>
    <property type="match status" value="1"/>
</dbReference>
<name>A0A9D4D8K1_DREPO</name>
<dbReference type="Proteomes" id="UP000828390">
    <property type="component" value="Unassembled WGS sequence"/>
</dbReference>
<dbReference type="Pfam" id="PF00069">
    <property type="entry name" value="Pkinase"/>
    <property type="match status" value="1"/>
</dbReference>
<dbReference type="GO" id="GO:0043408">
    <property type="term" value="P:regulation of MAPK cascade"/>
    <property type="evidence" value="ECO:0007669"/>
    <property type="project" value="TreeGrafter"/>
</dbReference>
<comment type="caution">
    <text evidence="2">The sequence shown here is derived from an EMBL/GenBank/DDBJ whole genome shotgun (WGS) entry which is preliminary data.</text>
</comment>
<evidence type="ECO:0000259" key="1">
    <source>
        <dbReference type="PROSITE" id="PS50011"/>
    </source>
</evidence>
<dbReference type="Gene3D" id="1.10.510.10">
    <property type="entry name" value="Transferase(Phosphotransferase) domain 1"/>
    <property type="match status" value="1"/>
</dbReference>
<dbReference type="PANTHER" id="PTHR48015">
    <property type="entry name" value="SERINE/THREONINE-PROTEIN KINASE TAO"/>
    <property type="match status" value="1"/>
</dbReference>
<dbReference type="GO" id="GO:0035556">
    <property type="term" value="P:intracellular signal transduction"/>
    <property type="evidence" value="ECO:0007669"/>
    <property type="project" value="TreeGrafter"/>
</dbReference>
<dbReference type="InterPro" id="IPR050285">
    <property type="entry name" value="STE20_Ser/Thr_kinase"/>
</dbReference>
<accession>A0A9D4D8K1</accession>
<dbReference type="InterPro" id="IPR000719">
    <property type="entry name" value="Prot_kinase_dom"/>
</dbReference>
<dbReference type="GO" id="GO:0005737">
    <property type="term" value="C:cytoplasm"/>
    <property type="evidence" value="ECO:0007669"/>
    <property type="project" value="TreeGrafter"/>
</dbReference>
<dbReference type="GO" id="GO:0004674">
    <property type="term" value="F:protein serine/threonine kinase activity"/>
    <property type="evidence" value="ECO:0007669"/>
    <property type="project" value="TreeGrafter"/>
</dbReference>
<dbReference type="SMART" id="SM00220">
    <property type="entry name" value="S_TKc"/>
    <property type="match status" value="1"/>
</dbReference>
<proteinExistence type="predicted"/>
<reference evidence="2" key="1">
    <citation type="journal article" date="2019" name="bioRxiv">
        <title>The Genome of the Zebra Mussel, Dreissena polymorpha: A Resource for Invasive Species Research.</title>
        <authorList>
            <person name="McCartney M.A."/>
            <person name="Auch B."/>
            <person name="Kono T."/>
            <person name="Mallez S."/>
            <person name="Zhang Y."/>
            <person name="Obille A."/>
            <person name="Becker A."/>
            <person name="Abrahante J.E."/>
            <person name="Garbe J."/>
            <person name="Badalamenti J.P."/>
            <person name="Herman A."/>
            <person name="Mangelson H."/>
            <person name="Liachko I."/>
            <person name="Sullivan S."/>
            <person name="Sone E.D."/>
            <person name="Koren S."/>
            <person name="Silverstein K.A.T."/>
            <person name="Beckman K.B."/>
            <person name="Gohl D.M."/>
        </authorList>
    </citation>
    <scope>NUCLEOTIDE SEQUENCE</scope>
    <source>
        <strain evidence="2">Duluth1</strain>
        <tissue evidence="2">Whole animal</tissue>
    </source>
</reference>
<dbReference type="GO" id="GO:0005524">
    <property type="term" value="F:ATP binding"/>
    <property type="evidence" value="ECO:0007669"/>
    <property type="project" value="InterPro"/>
</dbReference>
<organism evidence="2 3">
    <name type="scientific">Dreissena polymorpha</name>
    <name type="common">Zebra mussel</name>
    <name type="synonym">Mytilus polymorpha</name>
    <dbReference type="NCBI Taxonomy" id="45954"/>
    <lineage>
        <taxon>Eukaryota</taxon>
        <taxon>Metazoa</taxon>
        <taxon>Spiralia</taxon>
        <taxon>Lophotrochozoa</taxon>
        <taxon>Mollusca</taxon>
        <taxon>Bivalvia</taxon>
        <taxon>Autobranchia</taxon>
        <taxon>Heteroconchia</taxon>
        <taxon>Euheterodonta</taxon>
        <taxon>Imparidentia</taxon>
        <taxon>Neoheterodontei</taxon>
        <taxon>Myida</taxon>
        <taxon>Dreissenoidea</taxon>
        <taxon>Dreissenidae</taxon>
        <taxon>Dreissena</taxon>
    </lineage>
</organism>